<dbReference type="KEGG" id="gsl:Gasu_07010"/>
<reference evidence="2" key="1">
    <citation type="journal article" date="2013" name="Science">
        <title>Gene transfer from bacteria and archaea facilitated evolution of an extremophilic eukaryote.</title>
        <authorList>
            <person name="Schonknecht G."/>
            <person name="Chen W.H."/>
            <person name="Ternes C.M."/>
            <person name="Barbier G.G."/>
            <person name="Shrestha R.P."/>
            <person name="Stanke M."/>
            <person name="Brautigam A."/>
            <person name="Baker B.J."/>
            <person name="Banfield J.F."/>
            <person name="Garavito R.M."/>
            <person name="Carr K."/>
            <person name="Wilkerson C."/>
            <person name="Rensing S.A."/>
            <person name="Gagneul D."/>
            <person name="Dickenson N.E."/>
            <person name="Oesterhelt C."/>
            <person name="Lercher M.J."/>
            <person name="Weber A.P."/>
        </authorList>
    </citation>
    <scope>NUCLEOTIDE SEQUENCE [LARGE SCALE GENOMIC DNA]</scope>
    <source>
        <strain evidence="2">074W</strain>
    </source>
</reference>
<name>M2Y8A1_GALSU</name>
<dbReference type="EMBL" id="KB454487">
    <property type="protein sequence ID" value="EME32293.1"/>
    <property type="molecule type" value="Genomic_DNA"/>
</dbReference>
<dbReference type="Gramene" id="EME32293">
    <property type="protein sequence ID" value="EME32293"/>
    <property type="gene ID" value="Gasu_07010"/>
</dbReference>
<dbReference type="GeneID" id="17090884"/>
<dbReference type="Proteomes" id="UP000030680">
    <property type="component" value="Unassembled WGS sequence"/>
</dbReference>
<dbReference type="RefSeq" id="XP_005708813.1">
    <property type="nucleotide sequence ID" value="XM_005708756.1"/>
</dbReference>
<keyword evidence="2" id="KW-1185">Reference proteome</keyword>
<dbReference type="AlphaFoldDB" id="M2Y8A1"/>
<gene>
    <name evidence="1" type="ORF">Gasu_07010</name>
</gene>
<evidence type="ECO:0000313" key="2">
    <source>
        <dbReference type="Proteomes" id="UP000030680"/>
    </source>
</evidence>
<sequence>MSLHFISIILTNSFDYGTFEFFNVRVDPPPVKRKLSPLLVFYPFPVPQKLQEKLRVTIYRASICAATQWCSLCPDIIEDSKS</sequence>
<proteinExistence type="predicted"/>
<organism evidence="1 2">
    <name type="scientific">Galdieria sulphuraria</name>
    <name type="common">Red alga</name>
    <dbReference type="NCBI Taxonomy" id="130081"/>
    <lineage>
        <taxon>Eukaryota</taxon>
        <taxon>Rhodophyta</taxon>
        <taxon>Bangiophyceae</taxon>
        <taxon>Galdieriales</taxon>
        <taxon>Galdieriaceae</taxon>
        <taxon>Galdieria</taxon>
    </lineage>
</organism>
<evidence type="ECO:0000313" key="1">
    <source>
        <dbReference type="EMBL" id="EME32293.1"/>
    </source>
</evidence>
<accession>M2Y8A1</accession>
<protein>
    <submittedName>
        <fullName evidence="1">Uncharacterized protein</fullName>
    </submittedName>
</protein>